<gene>
    <name evidence="1" type="ORF">MILVUS5_LOCUS10589</name>
</gene>
<reference evidence="1" key="1">
    <citation type="submission" date="2023-10" db="EMBL/GenBank/DDBJ databases">
        <authorList>
            <person name="Rodriguez Cubillos JULIANA M."/>
            <person name="De Vega J."/>
        </authorList>
    </citation>
    <scope>NUCLEOTIDE SEQUENCE</scope>
</reference>
<comment type="caution">
    <text evidence="1">The sequence shown here is derived from an EMBL/GenBank/DDBJ whole genome shotgun (WGS) entry which is preliminary data.</text>
</comment>
<dbReference type="Proteomes" id="UP001177021">
    <property type="component" value="Unassembled WGS sequence"/>
</dbReference>
<accession>A0ACB0JA48</accession>
<protein>
    <submittedName>
        <fullName evidence="1">Uncharacterized protein</fullName>
    </submittedName>
</protein>
<name>A0ACB0JA48_TRIPR</name>
<organism evidence="1 2">
    <name type="scientific">Trifolium pratense</name>
    <name type="common">Red clover</name>
    <dbReference type="NCBI Taxonomy" id="57577"/>
    <lineage>
        <taxon>Eukaryota</taxon>
        <taxon>Viridiplantae</taxon>
        <taxon>Streptophyta</taxon>
        <taxon>Embryophyta</taxon>
        <taxon>Tracheophyta</taxon>
        <taxon>Spermatophyta</taxon>
        <taxon>Magnoliopsida</taxon>
        <taxon>eudicotyledons</taxon>
        <taxon>Gunneridae</taxon>
        <taxon>Pentapetalae</taxon>
        <taxon>rosids</taxon>
        <taxon>fabids</taxon>
        <taxon>Fabales</taxon>
        <taxon>Fabaceae</taxon>
        <taxon>Papilionoideae</taxon>
        <taxon>50 kb inversion clade</taxon>
        <taxon>NPAAA clade</taxon>
        <taxon>Hologalegina</taxon>
        <taxon>IRL clade</taxon>
        <taxon>Trifolieae</taxon>
        <taxon>Trifolium</taxon>
    </lineage>
</organism>
<evidence type="ECO:0000313" key="2">
    <source>
        <dbReference type="Proteomes" id="UP001177021"/>
    </source>
</evidence>
<sequence length="177" mass="20365">MEPFCDLYPALFIKTVHQNATISTMGTWDNNIWSWKLDWTDLLTETETVAAAELFLLLEQVQPCRNIADRRRWIPNTAGIFSVQSAYAVLLKRVNLVEIEPKTLSALKDLWNNNVPTKVSIFGWRLLLDKLPTRETLFNRGGWTETAYLLKISLNILFCLETLQEVNLAKDSDMLFG</sequence>
<evidence type="ECO:0000313" key="1">
    <source>
        <dbReference type="EMBL" id="CAJ2640794.1"/>
    </source>
</evidence>
<dbReference type="EMBL" id="CASHSV030000024">
    <property type="protein sequence ID" value="CAJ2640794.1"/>
    <property type="molecule type" value="Genomic_DNA"/>
</dbReference>
<proteinExistence type="predicted"/>
<keyword evidence="2" id="KW-1185">Reference proteome</keyword>